<accession>A0ABU0I5K6</accession>
<evidence type="ECO:0008006" key="3">
    <source>
        <dbReference type="Google" id="ProtNLM"/>
    </source>
</evidence>
<evidence type="ECO:0000313" key="2">
    <source>
        <dbReference type="Proteomes" id="UP001231124"/>
    </source>
</evidence>
<protein>
    <recommendedName>
        <fullName evidence="3">ABM domain-containing protein</fullName>
    </recommendedName>
</protein>
<dbReference type="Proteomes" id="UP001231124">
    <property type="component" value="Unassembled WGS sequence"/>
</dbReference>
<keyword evidence="2" id="KW-1185">Reference proteome</keyword>
<proteinExistence type="predicted"/>
<dbReference type="EMBL" id="JAUSVP010000019">
    <property type="protein sequence ID" value="MDQ0449896.1"/>
    <property type="molecule type" value="Genomic_DNA"/>
</dbReference>
<evidence type="ECO:0000313" key="1">
    <source>
        <dbReference type="EMBL" id="MDQ0449896.1"/>
    </source>
</evidence>
<sequence length="93" mass="10478">MKYLTILECPVAYPAENAHSLSSKDLMPRFGVTAGLESQHLRVLENRITSVCIWQSEALAKRYFDADWSAKADDIWGDEYRIRSEPIDSASAA</sequence>
<reference evidence="1 2" key="1">
    <citation type="submission" date="2023-07" db="EMBL/GenBank/DDBJ databases">
        <title>Genomic Encyclopedia of Type Strains, Phase IV (KMG-IV): sequencing the most valuable type-strain genomes for metagenomic binning, comparative biology and taxonomic classification.</title>
        <authorList>
            <person name="Goeker M."/>
        </authorList>
    </citation>
    <scope>NUCLEOTIDE SEQUENCE [LARGE SCALE GENOMIC DNA]</scope>
    <source>
        <strain evidence="1 2">DSM 19013</strain>
    </source>
</reference>
<organism evidence="1 2">
    <name type="scientific">Methylobacterium aerolatum</name>
    <dbReference type="NCBI Taxonomy" id="418708"/>
    <lineage>
        <taxon>Bacteria</taxon>
        <taxon>Pseudomonadati</taxon>
        <taxon>Pseudomonadota</taxon>
        <taxon>Alphaproteobacteria</taxon>
        <taxon>Hyphomicrobiales</taxon>
        <taxon>Methylobacteriaceae</taxon>
        <taxon>Methylobacterium</taxon>
    </lineage>
</organism>
<gene>
    <name evidence="1" type="ORF">QO012_004420</name>
</gene>
<name>A0ABU0I5K6_9HYPH</name>
<dbReference type="RefSeq" id="WP_238208150.1">
    <property type="nucleotide sequence ID" value="NZ_BPQE01000045.1"/>
</dbReference>
<comment type="caution">
    <text evidence="1">The sequence shown here is derived from an EMBL/GenBank/DDBJ whole genome shotgun (WGS) entry which is preliminary data.</text>
</comment>